<dbReference type="PRINTS" id="PR00032">
    <property type="entry name" value="HTHARAC"/>
</dbReference>
<keyword evidence="3" id="KW-0804">Transcription</keyword>
<keyword evidence="1" id="KW-0805">Transcription regulation</keyword>
<dbReference type="InterPro" id="IPR050204">
    <property type="entry name" value="AraC_XylS_family_regulators"/>
</dbReference>
<dbReference type="Pfam" id="PF12833">
    <property type="entry name" value="HTH_18"/>
    <property type="match status" value="1"/>
</dbReference>
<evidence type="ECO:0000313" key="5">
    <source>
        <dbReference type="EMBL" id="NEV00061.1"/>
    </source>
</evidence>
<evidence type="ECO:0000256" key="2">
    <source>
        <dbReference type="ARBA" id="ARBA00023125"/>
    </source>
</evidence>
<gene>
    <name evidence="5" type="ORF">FNJ47_30650</name>
</gene>
<dbReference type="PROSITE" id="PS00041">
    <property type="entry name" value="HTH_ARAC_FAMILY_1"/>
    <property type="match status" value="1"/>
</dbReference>
<dbReference type="RefSeq" id="WP_163159640.1">
    <property type="nucleotide sequence ID" value="NZ_VKHP01000158.1"/>
</dbReference>
<dbReference type="Proteomes" id="UP000468531">
    <property type="component" value="Unassembled WGS sequence"/>
</dbReference>
<comment type="caution">
    <text evidence="5">The sequence shown here is derived from an EMBL/GenBank/DDBJ whole genome shotgun (WGS) entry which is preliminary data.</text>
</comment>
<dbReference type="GO" id="GO:0003700">
    <property type="term" value="F:DNA-binding transcription factor activity"/>
    <property type="evidence" value="ECO:0007669"/>
    <property type="project" value="InterPro"/>
</dbReference>
<dbReference type="SUPFAM" id="SSF46689">
    <property type="entry name" value="Homeodomain-like"/>
    <property type="match status" value="1"/>
</dbReference>
<dbReference type="PROSITE" id="PS01124">
    <property type="entry name" value="HTH_ARAC_FAMILY_2"/>
    <property type="match status" value="1"/>
</dbReference>
<dbReference type="InterPro" id="IPR009057">
    <property type="entry name" value="Homeodomain-like_sf"/>
</dbReference>
<accession>A0A6P1BQU8</accession>
<dbReference type="PANTHER" id="PTHR46796:SF6">
    <property type="entry name" value="ARAC SUBFAMILY"/>
    <property type="match status" value="1"/>
</dbReference>
<protein>
    <submittedName>
        <fullName evidence="5">Helix-turn-helix domain-containing protein</fullName>
    </submittedName>
</protein>
<evidence type="ECO:0000256" key="3">
    <source>
        <dbReference type="ARBA" id="ARBA00023163"/>
    </source>
</evidence>
<dbReference type="PANTHER" id="PTHR46796">
    <property type="entry name" value="HTH-TYPE TRANSCRIPTIONAL ACTIVATOR RHAS-RELATED"/>
    <property type="match status" value="1"/>
</dbReference>
<dbReference type="InterPro" id="IPR020449">
    <property type="entry name" value="Tscrpt_reg_AraC-type_HTH"/>
</dbReference>
<proteinExistence type="predicted"/>
<dbReference type="GO" id="GO:0043565">
    <property type="term" value="F:sequence-specific DNA binding"/>
    <property type="evidence" value="ECO:0007669"/>
    <property type="project" value="InterPro"/>
</dbReference>
<sequence>MTSTPSACDPIRFSTSDWAERDRFAMLRELCGRQIMKLDPAPLTDGPFHLATTMRAFPGLGTGSWTITNLQVTRTRQRLADGGSDDLLMLLVGSGVQIVSQRGRERTLRAGDACLMSMAETATMSYPSPSQLTSLRLPRRMLAPLVSNLDDAVMRPVPRDLDALRLLTRYTGLSGGLELATPELRHTVINHVYDLVALVIGTSGEAAAQANGGGIRAARLAAIKADIIQNLDRHDLTIGVIAARQRLTPRHAQRLLEAEGITFSEFVLRQRLIRAHRLLADPRLLDRSISTVAYEVGFGDLSYFNRTFRKLYGATPSDVRAATRRERR</sequence>
<reference evidence="5 6" key="1">
    <citation type="journal article" date="2020" name="Arch. Microbiol.">
        <title>Bradyrhizobium uaiense sp. nov., a new highly efficient cowpea symbiont.</title>
        <authorList>
            <person name="Cabral Michel D."/>
            <person name="Azarias Guimaraes A."/>
            <person name="Martins da Costa E."/>
            <person name="Soares de Carvalho T."/>
            <person name="Balsanelli E."/>
            <person name="Willems A."/>
            <person name="Maltempi de Souza E."/>
            <person name="de Souza Moreira F.M."/>
        </authorList>
    </citation>
    <scope>NUCLEOTIDE SEQUENCE [LARGE SCALE GENOMIC DNA]</scope>
    <source>
        <strain evidence="5 6">UFLA 03-164</strain>
    </source>
</reference>
<keyword evidence="6" id="KW-1185">Reference proteome</keyword>
<dbReference type="SMART" id="SM00342">
    <property type="entry name" value="HTH_ARAC"/>
    <property type="match status" value="1"/>
</dbReference>
<dbReference type="AlphaFoldDB" id="A0A6P1BQU8"/>
<dbReference type="Gene3D" id="1.10.10.60">
    <property type="entry name" value="Homeodomain-like"/>
    <property type="match status" value="1"/>
</dbReference>
<evidence type="ECO:0000256" key="1">
    <source>
        <dbReference type="ARBA" id="ARBA00023015"/>
    </source>
</evidence>
<feature type="domain" description="HTH araC/xylS-type" evidence="4">
    <location>
        <begin position="221"/>
        <end position="322"/>
    </location>
</feature>
<keyword evidence="2" id="KW-0238">DNA-binding</keyword>
<dbReference type="EMBL" id="VKHP01000158">
    <property type="protein sequence ID" value="NEV00061.1"/>
    <property type="molecule type" value="Genomic_DNA"/>
</dbReference>
<name>A0A6P1BQU8_9BRAD</name>
<dbReference type="InterPro" id="IPR018062">
    <property type="entry name" value="HTH_AraC-typ_CS"/>
</dbReference>
<dbReference type="Pfam" id="PF14525">
    <property type="entry name" value="AraC_binding_2"/>
    <property type="match status" value="1"/>
</dbReference>
<organism evidence="5 6">
    <name type="scientific">Bradyrhizobium uaiense</name>
    <dbReference type="NCBI Taxonomy" id="2594946"/>
    <lineage>
        <taxon>Bacteria</taxon>
        <taxon>Pseudomonadati</taxon>
        <taxon>Pseudomonadota</taxon>
        <taxon>Alphaproteobacteria</taxon>
        <taxon>Hyphomicrobiales</taxon>
        <taxon>Nitrobacteraceae</taxon>
        <taxon>Bradyrhizobium</taxon>
    </lineage>
</organism>
<dbReference type="InterPro" id="IPR035418">
    <property type="entry name" value="AraC-bd_2"/>
</dbReference>
<evidence type="ECO:0000259" key="4">
    <source>
        <dbReference type="PROSITE" id="PS01124"/>
    </source>
</evidence>
<evidence type="ECO:0000313" key="6">
    <source>
        <dbReference type="Proteomes" id="UP000468531"/>
    </source>
</evidence>
<dbReference type="InterPro" id="IPR018060">
    <property type="entry name" value="HTH_AraC"/>
</dbReference>